<keyword evidence="2" id="KW-0012">Acyltransferase</keyword>
<dbReference type="EMBL" id="CAEZZX010000059">
    <property type="protein sequence ID" value="CAB4775793.1"/>
    <property type="molecule type" value="Genomic_DNA"/>
</dbReference>
<dbReference type="InterPro" id="IPR050832">
    <property type="entry name" value="Bact_Acetyltransf"/>
</dbReference>
<dbReference type="PANTHER" id="PTHR43877:SF2">
    <property type="entry name" value="AMINOALKYLPHOSPHONATE N-ACETYLTRANSFERASE-RELATED"/>
    <property type="match status" value="1"/>
</dbReference>
<name>A0A6J6VYA8_9ZZZZ</name>
<dbReference type="PROSITE" id="PS51186">
    <property type="entry name" value="GNAT"/>
    <property type="match status" value="1"/>
</dbReference>
<organism evidence="4">
    <name type="scientific">freshwater metagenome</name>
    <dbReference type="NCBI Taxonomy" id="449393"/>
    <lineage>
        <taxon>unclassified sequences</taxon>
        <taxon>metagenomes</taxon>
        <taxon>ecological metagenomes</taxon>
    </lineage>
</organism>
<feature type="domain" description="N-acetyltransferase" evidence="3">
    <location>
        <begin position="157"/>
        <end position="306"/>
    </location>
</feature>
<dbReference type="InterPro" id="IPR000182">
    <property type="entry name" value="GNAT_dom"/>
</dbReference>
<accession>A0A6J6VYA8</accession>
<keyword evidence="1" id="KW-0808">Transferase</keyword>
<evidence type="ECO:0000313" key="4">
    <source>
        <dbReference type="EMBL" id="CAB4775793.1"/>
    </source>
</evidence>
<evidence type="ECO:0000259" key="3">
    <source>
        <dbReference type="PROSITE" id="PS51186"/>
    </source>
</evidence>
<dbReference type="Pfam" id="PF00583">
    <property type="entry name" value="Acetyltransf_1"/>
    <property type="match status" value="1"/>
</dbReference>
<dbReference type="GO" id="GO:0016747">
    <property type="term" value="F:acyltransferase activity, transferring groups other than amino-acyl groups"/>
    <property type="evidence" value="ECO:0007669"/>
    <property type="project" value="InterPro"/>
</dbReference>
<reference evidence="4" key="1">
    <citation type="submission" date="2020-05" db="EMBL/GenBank/DDBJ databases">
        <authorList>
            <person name="Chiriac C."/>
            <person name="Salcher M."/>
            <person name="Ghai R."/>
            <person name="Kavagutti S V."/>
        </authorList>
    </citation>
    <scope>NUCLEOTIDE SEQUENCE</scope>
</reference>
<evidence type="ECO:0000256" key="2">
    <source>
        <dbReference type="ARBA" id="ARBA00023315"/>
    </source>
</evidence>
<dbReference type="AlphaFoldDB" id="A0A6J6VYA8"/>
<dbReference type="PANTHER" id="PTHR43877">
    <property type="entry name" value="AMINOALKYLPHOSPHONATE N-ACETYLTRANSFERASE-RELATED-RELATED"/>
    <property type="match status" value="1"/>
</dbReference>
<gene>
    <name evidence="4" type="ORF">UFOPK2938_00406</name>
</gene>
<evidence type="ECO:0000256" key="1">
    <source>
        <dbReference type="ARBA" id="ARBA00022679"/>
    </source>
</evidence>
<proteinExistence type="predicted"/>
<sequence length="313" mass="34449">MKITSTRLATQADAQAIADLVNAHELSVDPATSVMSAESALDFMTGYVDPTGTHLLSIDGETGFSALVNLHPDAVRGRFFPDIYAMPHLTNVEDLALWTIELAEAEHPDWPMWPGVNFLDSRLKTGWAEHGFEFLRRYFTMRMPTSRVASIRQVADVQIRAIDISDPDQVATWHALNQNSFSKHFGFAPRNLDKWRELVFGEGSLDPNGVFVAFKNGIAVGYCQCDDEYADEKKGQIASLGVAQEHQGTGIGEALLQVGITYCASKGYETVELSVDTGNESGALKLYEKVGFTAESSWIQMHRPGDNFPKQGG</sequence>
<dbReference type="InterPro" id="IPR016181">
    <property type="entry name" value="Acyl_CoA_acyltransferase"/>
</dbReference>
<protein>
    <submittedName>
        <fullName evidence="4">Unannotated protein</fullName>
    </submittedName>
</protein>
<dbReference type="CDD" id="cd04301">
    <property type="entry name" value="NAT_SF"/>
    <property type="match status" value="1"/>
</dbReference>
<dbReference type="Gene3D" id="3.40.630.30">
    <property type="match status" value="1"/>
</dbReference>
<dbReference type="SUPFAM" id="SSF55729">
    <property type="entry name" value="Acyl-CoA N-acyltransferases (Nat)"/>
    <property type="match status" value="1"/>
</dbReference>